<dbReference type="Gene3D" id="3.40.50.150">
    <property type="entry name" value="Vaccinia Virus protein VP39"/>
    <property type="match status" value="1"/>
</dbReference>
<sequence length="394" mass="44876">MNLAILSAEVQAYIQSERKSDPAKLALAKSPFASVSSAEIARQVDGLQRAYRKVPSWVDKASLYYPDKLNLEQSSSSETAHFKASLLEEGKTLIDLTGGFGIDSYYFAQRCKHVTHCELNEELSTIVRHNFHTLGTQNIDFHQGDGVAYLRDQVQSIDYIYIDPSRRVKQQKVFRLEDCEPNMVILQDLFFEKAPIIISKLAPLLDISLALKSLKNVRDVYIISIDNDCKELIFIQDKEYIGTPVIHATLLDKNESSRTFSFTLEEERETVTNFHQPEKYLYEPDVAINKAGAFKIIAKQFNLSKLHPHSHLYTSDTIVENFLGKTFAVNQVELFSVFKKTKTALKGNVIAKNFPLKVEDIRKKLKIKDGGSLYLFFTTQMDETLIVIYANRLS</sequence>
<dbReference type="PANTHER" id="PTHR14741:SF32">
    <property type="entry name" value="TRIMETHYLGUANOSINE SYNTHASE"/>
    <property type="match status" value="1"/>
</dbReference>
<dbReference type="AlphaFoldDB" id="A0A1X7JTX3"/>
<dbReference type="CDD" id="cd02440">
    <property type="entry name" value="AdoMet_MTases"/>
    <property type="match status" value="1"/>
</dbReference>
<keyword evidence="4" id="KW-1185">Reference proteome</keyword>
<accession>A0A1X7JTX3</accession>
<dbReference type="RefSeq" id="WP_085472920.1">
    <property type="nucleotide sequence ID" value="NZ_FXAU01000003.1"/>
</dbReference>
<evidence type="ECO:0000259" key="2">
    <source>
        <dbReference type="Pfam" id="PF22013"/>
    </source>
</evidence>
<dbReference type="InterPro" id="IPR029063">
    <property type="entry name" value="SAM-dependent_MTases_sf"/>
</dbReference>
<organism evidence="3 4">
    <name type="scientific">Sphingobacterium psychroaquaticum</name>
    <dbReference type="NCBI Taxonomy" id="561061"/>
    <lineage>
        <taxon>Bacteria</taxon>
        <taxon>Pseudomonadati</taxon>
        <taxon>Bacteroidota</taxon>
        <taxon>Sphingobacteriia</taxon>
        <taxon>Sphingobacteriales</taxon>
        <taxon>Sphingobacteriaceae</taxon>
        <taxon>Sphingobacterium</taxon>
    </lineage>
</organism>
<evidence type="ECO:0000313" key="3">
    <source>
        <dbReference type="EMBL" id="SMG31630.1"/>
    </source>
</evidence>
<dbReference type="EMBL" id="FXAU01000003">
    <property type="protein sequence ID" value="SMG31630.1"/>
    <property type="molecule type" value="Genomic_DNA"/>
</dbReference>
<dbReference type="InterPro" id="IPR041497">
    <property type="entry name" value="Thump-like"/>
</dbReference>
<gene>
    <name evidence="3" type="ORF">SAMN05660862_2200</name>
</gene>
<feature type="domain" description="THUMP-like" evidence="1">
    <location>
        <begin position="324"/>
        <end position="388"/>
    </location>
</feature>
<dbReference type="SUPFAM" id="SSF53335">
    <property type="entry name" value="S-adenosyl-L-methionine-dependent methyltransferases"/>
    <property type="match status" value="1"/>
</dbReference>
<evidence type="ECO:0000259" key="1">
    <source>
        <dbReference type="Pfam" id="PF18096"/>
    </source>
</evidence>
<dbReference type="Pfam" id="PF18096">
    <property type="entry name" value="Thump_like"/>
    <property type="match status" value="1"/>
</dbReference>
<feature type="domain" description="PG-1098 ferredoxin-like" evidence="2">
    <location>
        <begin position="280"/>
        <end position="322"/>
    </location>
</feature>
<name>A0A1X7JTX3_9SPHI</name>
<dbReference type="OrthoDB" id="1000417at2"/>
<evidence type="ECO:0000313" key="4">
    <source>
        <dbReference type="Proteomes" id="UP000192980"/>
    </source>
</evidence>
<dbReference type="Gene3D" id="1.10.10.1110">
    <property type="entry name" value="Methyltransferase PG1098, N-terminal domain"/>
    <property type="match status" value="1"/>
</dbReference>
<dbReference type="Pfam" id="PF22013">
    <property type="entry name" value="PG_1098_Fer"/>
    <property type="match status" value="1"/>
</dbReference>
<dbReference type="InterPro" id="IPR054168">
    <property type="entry name" value="PG_1098_Fer"/>
</dbReference>
<dbReference type="Proteomes" id="UP000192980">
    <property type="component" value="Unassembled WGS sequence"/>
</dbReference>
<protein>
    <submittedName>
        <fullName evidence="3">Uncharacterized protein</fullName>
    </submittedName>
</protein>
<proteinExistence type="predicted"/>
<dbReference type="PANTHER" id="PTHR14741">
    <property type="entry name" value="S-ADENOSYLMETHIONINE-DEPENDENT METHYLTRANSFERASE RELATED"/>
    <property type="match status" value="1"/>
</dbReference>
<reference evidence="3 4" key="1">
    <citation type="submission" date="2017-04" db="EMBL/GenBank/DDBJ databases">
        <authorList>
            <person name="Afonso C.L."/>
            <person name="Miller P.J."/>
            <person name="Scott M.A."/>
            <person name="Spackman E."/>
            <person name="Goraichik I."/>
            <person name="Dimitrov K.M."/>
            <person name="Suarez D.L."/>
            <person name="Swayne D.E."/>
        </authorList>
    </citation>
    <scope>NUCLEOTIDE SEQUENCE [LARGE SCALE GENOMIC DNA]</scope>
    <source>
        <strain evidence="3 4">DSM 22418</strain>
    </source>
</reference>
<dbReference type="STRING" id="561061.SAMN05660862_2200"/>